<dbReference type="SUPFAM" id="SSF142433">
    <property type="entry name" value="CinA-like"/>
    <property type="match status" value="1"/>
</dbReference>
<dbReference type="EMBL" id="JALDYZ010000006">
    <property type="protein sequence ID" value="MDI7923022.1"/>
    <property type="molecule type" value="Genomic_DNA"/>
</dbReference>
<proteinExistence type="predicted"/>
<sequence length="167" mass="17250">MSIFPAGIAEPAERIIASLTARGEMVATAESCTGGLIASALTDVAGSSAVVDRGFVTYTNEAKVQMLGVEEDTLAAFGAVSKETALQMAHGALYRSRATYAVAVTGIAGPSGGSPQKPVGLVHLAAKARNGTLLHREMRYGDIGRDGVRLATIETALEMLQEISQTA</sequence>
<keyword evidence="3" id="KW-1185">Reference proteome</keyword>
<evidence type="ECO:0000313" key="3">
    <source>
        <dbReference type="Proteomes" id="UP001161580"/>
    </source>
</evidence>
<comment type="caution">
    <text evidence="2">The sequence shown here is derived from an EMBL/GenBank/DDBJ whole genome shotgun (WGS) entry which is preliminary data.</text>
</comment>
<evidence type="ECO:0000259" key="1">
    <source>
        <dbReference type="Pfam" id="PF02464"/>
    </source>
</evidence>
<gene>
    <name evidence="2" type="ORF">MRS75_13115</name>
</gene>
<reference evidence="2" key="1">
    <citation type="submission" date="2022-03" db="EMBL/GenBank/DDBJ databases">
        <title>Fererhizobium litorale gen. nov., sp. nov., isolated from sandy sediments of the Sea of Japan seashore.</title>
        <authorList>
            <person name="Romanenko L."/>
            <person name="Kurilenko V."/>
            <person name="Otstavnykh N."/>
            <person name="Svetashev V."/>
            <person name="Tekutyeva L."/>
            <person name="Isaeva M."/>
            <person name="Mikhailov V."/>
        </authorList>
    </citation>
    <scope>NUCLEOTIDE SEQUENCE</scope>
    <source>
        <strain evidence="2">KMM 9576</strain>
    </source>
</reference>
<feature type="domain" description="CinA C-terminal" evidence="1">
    <location>
        <begin position="12"/>
        <end position="162"/>
    </location>
</feature>
<dbReference type="Gene3D" id="3.90.950.20">
    <property type="entry name" value="CinA-like"/>
    <property type="match status" value="1"/>
</dbReference>
<accession>A0AAE3U2T5</accession>
<protein>
    <submittedName>
        <fullName evidence="2">CinA family protein</fullName>
    </submittedName>
</protein>
<name>A0AAE3U2T5_9HYPH</name>
<evidence type="ECO:0000313" key="2">
    <source>
        <dbReference type="EMBL" id="MDI7923022.1"/>
    </source>
</evidence>
<dbReference type="InterPro" id="IPR036653">
    <property type="entry name" value="CinA-like_C"/>
</dbReference>
<dbReference type="AlphaFoldDB" id="A0AAE3U2T5"/>
<dbReference type="Pfam" id="PF02464">
    <property type="entry name" value="CinA"/>
    <property type="match status" value="1"/>
</dbReference>
<dbReference type="RefSeq" id="WP_311787577.1">
    <property type="nucleotide sequence ID" value="NZ_JALDYY010000010.1"/>
</dbReference>
<dbReference type="Proteomes" id="UP001161580">
    <property type="component" value="Unassembled WGS sequence"/>
</dbReference>
<organism evidence="2 3">
    <name type="scientific">Ferirhizobium litorale</name>
    <dbReference type="NCBI Taxonomy" id="2927786"/>
    <lineage>
        <taxon>Bacteria</taxon>
        <taxon>Pseudomonadati</taxon>
        <taxon>Pseudomonadota</taxon>
        <taxon>Alphaproteobacteria</taxon>
        <taxon>Hyphomicrobiales</taxon>
        <taxon>Rhizobiaceae</taxon>
        <taxon>Ferirhizobium</taxon>
    </lineage>
</organism>
<dbReference type="NCBIfam" id="TIGR00199">
    <property type="entry name" value="PncC_domain"/>
    <property type="match status" value="1"/>
</dbReference>
<dbReference type="InterPro" id="IPR008136">
    <property type="entry name" value="CinA_C"/>
</dbReference>